<dbReference type="Proteomes" id="UP000314294">
    <property type="component" value="Unassembled WGS sequence"/>
</dbReference>
<evidence type="ECO:0000313" key="1">
    <source>
        <dbReference type="EMBL" id="TNN57118.1"/>
    </source>
</evidence>
<accession>A0A4Z2GU44</accession>
<dbReference type="EMBL" id="SRLO01000413">
    <property type="protein sequence ID" value="TNN57118.1"/>
    <property type="molecule type" value="Genomic_DNA"/>
</dbReference>
<reference evidence="1 2" key="1">
    <citation type="submission" date="2019-03" db="EMBL/GenBank/DDBJ databases">
        <title>First draft genome of Liparis tanakae, snailfish: a comprehensive survey of snailfish specific genes.</title>
        <authorList>
            <person name="Kim W."/>
            <person name="Song I."/>
            <person name="Jeong J.-H."/>
            <person name="Kim D."/>
            <person name="Kim S."/>
            <person name="Ryu S."/>
            <person name="Song J.Y."/>
            <person name="Lee S.K."/>
        </authorList>
    </citation>
    <scope>NUCLEOTIDE SEQUENCE [LARGE SCALE GENOMIC DNA]</scope>
    <source>
        <tissue evidence="1">Muscle</tissue>
    </source>
</reference>
<proteinExistence type="predicted"/>
<sequence>MASCSSAPQIVEVTVQGGSLPSLPGPIETQRSVTCHTQWTPMTTHGAGVLQAYEPFDRTAFEGFPNGSHEVAEPNQKA</sequence>
<keyword evidence="2" id="KW-1185">Reference proteome</keyword>
<name>A0A4Z2GU44_9TELE</name>
<dbReference type="AlphaFoldDB" id="A0A4Z2GU44"/>
<organism evidence="1 2">
    <name type="scientific">Liparis tanakae</name>
    <name type="common">Tanaka's snailfish</name>
    <dbReference type="NCBI Taxonomy" id="230148"/>
    <lineage>
        <taxon>Eukaryota</taxon>
        <taxon>Metazoa</taxon>
        <taxon>Chordata</taxon>
        <taxon>Craniata</taxon>
        <taxon>Vertebrata</taxon>
        <taxon>Euteleostomi</taxon>
        <taxon>Actinopterygii</taxon>
        <taxon>Neopterygii</taxon>
        <taxon>Teleostei</taxon>
        <taxon>Neoteleostei</taxon>
        <taxon>Acanthomorphata</taxon>
        <taxon>Eupercaria</taxon>
        <taxon>Perciformes</taxon>
        <taxon>Cottioidei</taxon>
        <taxon>Cottales</taxon>
        <taxon>Liparidae</taxon>
        <taxon>Liparis</taxon>
    </lineage>
</organism>
<evidence type="ECO:0000313" key="2">
    <source>
        <dbReference type="Proteomes" id="UP000314294"/>
    </source>
</evidence>
<protein>
    <submittedName>
        <fullName evidence="1">Uncharacterized protein</fullName>
    </submittedName>
</protein>
<gene>
    <name evidence="1" type="ORF">EYF80_032703</name>
</gene>
<comment type="caution">
    <text evidence="1">The sequence shown here is derived from an EMBL/GenBank/DDBJ whole genome shotgun (WGS) entry which is preliminary data.</text>
</comment>